<dbReference type="PANTHER" id="PTHR48108">
    <property type="entry name" value="CBS DOMAIN-CONTAINING PROTEIN CBSX2, CHLOROPLASTIC"/>
    <property type="match status" value="1"/>
</dbReference>
<feature type="domain" description="CBS" evidence="5">
    <location>
        <begin position="348"/>
        <end position="406"/>
    </location>
</feature>
<dbReference type="SMART" id="SM00116">
    <property type="entry name" value="CBS"/>
    <property type="match status" value="4"/>
</dbReference>
<feature type="domain" description="CBS" evidence="5">
    <location>
        <begin position="86"/>
        <end position="144"/>
    </location>
</feature>
<dbReference type="PROSITE" id="PS51371">
    <property type="entry name" value="CBS"/>
    <property type="match status" value="2"/>
</dbReference>
<comment type="caution">
    <text evidence="7">The sequence shown here is derived from an EMBL/GenBank/DDBJ whole genome shotgun (WGS) entry which is preliminary data.</text>
</comment>
<dbReference type="Gene3D" id="3.10.20.90">
    <property type="entry name" value="Phosphatidylinositol 3-kinase Catalytic Subunit, Chain A, domain 1"/>
    <property type="match status" value="1"/>
</dbReference>
<dbReference type="PROSITE" id="PS51745">
    <property type="entry name" value="PB1"/>
    <property type="match status" value="1"/>
</dbReference>
<name>A0AAD5T082_9FUNG</name>
<evidence type="ECO:0000259" key="6">
    <source>
        <dbReference type="PROSITE" id="PS51745"/>
    </source>
</evidence>
<dbReference type="SMART" id="SM00666">
    <property type="entry name" value="PB1"/>
    <property type="match status" value="1"/>
</dbReference>
<dbReference type="InterPro" id="IPR053793">
    <property type="entry name" value="PB1-like"/>
</dbReference>
<evidence type="ECO:0000313" key="8">
    <source>
        <dbReference type="Proteomes" id="UP001211907"/>
    </source>
</evidence>
<feature type="compositionally biased region" description="Basic and acidic residues" evidence="3">
    <location>
        <begin position="23"/>
        <end position="33"/>
    </location>
</feature>
<dbReference type="PANTHER" id="PTHR48108:SF26">
    <property type="entry name" value="CBS DOMAIN-CONTAINING PROTEIN DDB_G0289609"/>
    <property type="match status" value="1"/>
</dbReference>
<evidence type="ECO:0008006" key="9">
    <source>
        <dbReference type="Google" id="ProtNLM"/>
    </source>
</evidence>
<keyword evidence="2" id="KW-0129">CBS domain</keyword>
<protein>
    <recommendedName>
        <fullName evidence="9">CBS-domain-containing protein</fullName>
    </recommendedName>
</protein>
<evidence type="ECO:0000256" key="2">
    <source>
        <dbReference type="PROSITE-ProRule" id="PRU00703"/>
    </source>
</evidence>
<feature type="region of interest" description="Disordered" evidence="3">
    <location>
        <begin position="46"/>
        <end position="68"/>
    </location>
</feature>
<feature type="compositionally biased region" description="Polar residues" evidence="3">
    <location>
        <begin position="47"/>
        <end position="68"/>
    </location>
</feature>
<proteinExistence type="predicted"/>
<feature type="compositionally biased region" description="Polar residues" evidence="3">
    <location>
        <begin position="504"/>
        <end position="519"/>
    </location>
</feature>
<evidence type="ECO:0000256" key="4">
    <source>
        <dbReference type="SAM" id="Phobius"/>
    </source>
</evidence>
<evidence type="ECO:0000256" key="1">
    <source>
        <dbReference type="ARBA" id="ARBA00022737"/>
    </source>
</evidence>
<accession>A0AAD5T082</accession>
<reference evidence="7" key="1">
    <citation type="submission" date="2020-05" db="EMBL/GenBank/DDBJ databases">
        <title>Phylogenomic resolution of chytrid fungi.</title>
        <authorList>
            <person name="Stajich J.E."/>
            <person name="Amses K."/>
            <person name="Simmons R."/>
            <person name="Seto K."/>
            <person name="Myers J."/>
            <person name="Bonds A."/>
            <person name="Quandt C.A."/>
            <person name="Barry K."/>
            <person name="Liu P."/>
            <person name="Grigoriev I."/>
            <person name="Longcore J.E."/>
            <person name="James T.Y."/>
        </authorList>
    </citation>
    <scope>NUCLEOTIDE SEQUENCE</scope>
    <source>
        <strain evidence="7">JEL0513</strain>
    </source>
</reference>
<dbReference type="EMBL" id="JADGJH010000833">
    <property type="protein sequence ID" value="KAJ3122116.1"/>
    <property type="molecule type" value="Genomic_DNA"/>
</dbReference>
<feature type="domain" description="PB1" evidence="6">
    <location>
        <begin position="522"/>
        <end position="605"/>
    </location>
</feature>
<dbReference type="Pfam" id="PF00571">
    <property type="entry name" value="CBS"/>
    <property type="match status" value="3"/>
</dbReference>
<keyword evidence="4" id="KW-0472">Membrane</keyword>
<evidence type="ECO:0000313" key="7">
    <source>
        <dbReference type="EMBL" id="KAJ3122116.1"/>
    </source>
</evidence>
<dbReference type="InterPro" id="IPR000644">
    <property type="entry name" value="CBS_dom"/>
</dbReference>
<dbReference type="InterPro" id="IPR000270">
    <property type="entry name" value="PB1_dom"/>
</dbReference>
<dbReference type="SUPFAM" id="SSF54277">
    <property type="entry name" value="CAD &amp; PB1 domains"/>
    <property type="match status" value="1"/>
</dbReference>
<evidence type="ECO:0000259" key="5">
    <source>
        <dbReference type="PROSITE" id="PS51371"/>
    </source>
</evidence>
<feature type="region of interest" description="Disordered" evidence="3">
    <location>
        <begin position="1"/>
        <end position="33"/>
    </location>
</feature>
<evidence type="ECO:0000256" key="3">
    <source>
        <dbReference type="SAM" id="MobiDB-lite"/>
    </source>
</evidence>
<dbReference type="CDD" id="cd17782">
    <property type="entry name" value="CBS_pair_MUG70_2"/>
    <property type="match status" value="1"/>
</dbReference>
<dbReference type="AlphaFoldDB" id="A0AAD5T082"/>
<feature type="transmembrane region" description="Helical" evidence="4">
    <location>
        <begin position="645"/>
        <end position="664"/>
    </location>
</feature>
<sequence length="668" mass="72504">MLSNQQHGQASPGRVSLVGDQNDAFRHRNKRRDDIIRKKAETELSRKISSASTRMSLASVPSSQPLSQSHVFNRKSKGYANTVASLKPNQAITVLETARIVQAAQLMAAKRADAVLVVNEEGQLSGILTDKDIAYRAVAEGLDLRQTTVSQCMTRNPVAVLDKGPRNEALSVMVSRRFRHLPVISAEEEDGGVDAELASTATAPTSTNVVGLLDITKCVFERLDDLEKKVLEDANIVAAMEALARRGHLDGEQVGIVRSQHGCPELHAILAKNDTERTGEIPEVGIKATVREAAKIMKQFHQTAVLVLSSGGPGLEDRLGGIFTTKDIVLRVIAAGLDPATTSVVRVMTPHPDAVDSSTTILEALKKLHVGHYLHLPVVDGDVPVGLVDVLTLTMGMLDYLMNKATGKEEDSQETKIHPDGPMWNEFWNSTFNNGSIHETESVGIFDEEDDDIKSVTSAGQRRRISHLARDFTASRQSRQSIQNSSLPQFAAHSQSAQFSQSQRIESANSPPSTIFSQPLDTTQFGFKLRDNRSGKIHRFTSSSTDVNEVYGAIRAKIGNTPAVVSYEDDDKDLVLLGSNADLEEAVGMARRLGWERLILHVGEIPVVSIEKPVVSASPAPQEKVLPDQENSDGTVADFLRDAPMAVNVAISAGIVIVAAFAILKMHK</sequence>
<keyword evidence="1" id="KW-0677">Repeat</keyword>
<dbReference type="SUPFAM" id="SSF54631">
    <property type="entry name" value="CBS-domain pair"/>
    <property type="match status" value="2"/>
</dbReference>
<gene>
    <name evidence="7" type="ORF">HK100_012125</name>
</gene>
<keyword evidence="4" id="KW-1133">Transmembrane helix</keyword>
<dbReference type="Pfam" id="PF00564">
    <property type="entry name" value="PB1"/>
    <property type="match status" value="1"/>
</dbReference>
<feature type="region of interest" description="Disordered" evidence="3">
    <location>
        <begin position="472"/>
        <end position="519"/>
    </location>
</feature>
<keyword evidence="4" id="KW-0812">Transmembrane</keyword>
<feature type="compositionally biased region" description="Low complexity" evidence="3">
    <location>
        <begin position="475"/>
        <end position="503"/>
    </location>
</feature>
<dbReference type="InterPro" id="IPR051462">
    <property type="entry name" value="CBS_domain-containing"/>
</dbReference>
<organism evidence="7 8">
    <name type="scientific">Physocladia obscura</name>
    <dbReference type="NCBI Taxonomy" id="109957"/>
    <lineage>
        <taxon>Eukaryota</taxon>
        <taxon>Fungi</taxon>
        <taxon>Fungi incertae sedis</taxon>
        <taxon>Chytridiomycota</taxon>
        <taxon>Chytridiomycota incertae sedis</taxon>
        <taxon>Chytridiomycetes</taxon>
        <taxon>Chytridiales</taxon>
        <taxon>Chytriomycetaceae</taxon>
        <taxon>Physocladia</taxon>
    </lineage>
</organism>
<keyword evidence="8" id="KW-1185">Reference proteome</keyword>
<dbReference type="Proteomes" id="UP001211907">
    <property type="component" value="Unassembled WGS sequence"/>
</dbReference>
<dbReference type="Gene3D" id="3.10.580.10">
    <property type="entry name" value="CBS-domain"/>
    <property type="match status" value="2"/>
</dbReference>
<dbReference type="InterPro" id="IPR046342">
    <property type="entry name" value="CBS_dom_sf"/>
</dbReference>